<comment type="function">
    <text evidence="10">A helicase/nuclease that prepares dsDNA breaks (DSB) for recombinational DNA repair. Binds to DSBs and unwinds DNA via a highly rapid and processive ATP-dependent bidirectional helicase activity. Unwinds dsDNA until it encounters a Chi (crossover hotspot instigator) sequence from the 3' direction. Cuts ssDNA a few nucleotides 3' to the Chi site. The properties and activities of the enzyme are changed at Chi. The Chi-altered holoenzyme produces a long 3'-ssDNA overhang and facilitates RecA-binding to the ssDNA for homologous DNA recombination and repair. Holoenzyme degrades any linearized DNA that is unable to undergo homologous recombination. In the holoenzyme this subunit recognizes the wild-type Chi sequence, and when added to isolated RecB increases its ATP-dependent helicase processivity.</text>
</comment>
<organism evidence="12 13">
    <name type="scientific">Gordonia alkaliphila</name>
    <dbReference type="NCBI Taxonomy" id="1053547"/>
    <lineage>
        <taxon>Bacteria</taxon>
        <taxon>Bacillati</taxon>
        <taxon>Actinomycetota</taxon>
        <taxon>Actinomycetes</taxon>
        <taxon>Mycobacteriales</taxon>
        <taxon>Gordoniaceae</taxon>
        <taxon>Gordonia</taxon>
    </lineage>
</organism>
<dbReference type="InterPro" id="IPR027417">
    <property type="entry name" value="P-loop_NTPase"/>
</dbReference>
<dbReference type="InterPro" id="IPR013986">
    <property type="entry name" value="DExx_box_DNA_helicase_dom_sf"/>
</dbReference>
<keyword evidence="1 10" id="KW-0540">Nuclease</keyword>
<evidence type="ECO:0000256" key="3">
    <source>
        <dbReference type="ARBA" id="ARBA00022763"/>
    </source>
</evidence>
<dbReference type="RefSeq" id="WP_345313400.1">
    <property type="nucleotide sequence ID" value="NZ_BAABIE010000008.1"/>
</dbReference>
<comment type="miscellaneous">
    <text evidence="10">In the RecBCD complex, RecB has a slow 3'-5' helicase, an exonuclease activity and loads RecA onto ssDNA, RecD has a fast 5'-3' helicase activity, while RecC stimulates the ATPase and processivity of the RecB helicase and contributes to recognition of the Chi site.</text>
</comment>
<dbReference type="Gene3D" id="1.10.10.160">
    <property type="match status" value="1"/>
</dbReference>
<dbReference type="InterPro" id="IPR011335">
    <property type="entry name" value="Restrct_endonuc-II-like"/>
</dbReference>
<dbReference type="NCBIfam" id="TIGR01450">
    <property type="entry name" value="recC"/>
    <property type="match status" value="1"/>
</dbReference>
<comment type="caution">
    <text evidence="12">The sequence shown here is derived from an EMBL/GenBank/DDBJ whole genome shotgun (WGS) entry which is preliminary data.</text>
</comment>
<evidence type="ECO:0000256" key="7">
    <source>
        <dbReference type="ARBA" id="ARBA00022840"/>
    </source>
</evidence>
<dbReference type="SUPFAM" id="SSF52980">
    <property type="entry name" value="Restriction endonuclease-like"/>
    <property type="match status" value="1"/>
</dbReference>
<evidence type="ECO:0000256" key="9">
    <source>
        <dbReference type="ARBA" id="ARBA00023204"/>
    </source>
</evidence>
<dbReference type="HAMAP" id="MF_01486">
    <property type="entry name" value="RecC"/>
    <property type="match status" value="1"/>
</dbReference>
<keyword evidence="8 10" id="KW-0238">DNA-binding</keyword>
<keyword evidence="9 10" id="KW-0234">DNA repair</keyword>
<evidence type="ECO:0000313" key="12">
    <source>
        <dbReference type="EMBL" id="GAA4749737.1"/>
    </source>
</evidence>
<keyword evidence="13" id="KW-1185">Reference proteome</keyword>
<gene>
    <name evidence="10 12" type="primary">recC</name>
    <name evidence="12" type="ORF">GCM10023217_20100</name>
</gene>
<dbReference type="Gene3D" id="3.40.50.300">
    <property type="entry name" value="P-loop containing nucleotide triphosphate hydrolases"/>
    <property type="match status" value="2"/>
</dbReference>
<dbReference type="PANTHER" id="PTHR30591:SF1">
    <property type="entry name" value="RECBCD ENZYME SUBUNIT RECC"/>
    <property type="match status" value="1"/>
</dbReference>
<keyword evidence="2 10" id="KW-0547">Nucleotide-binding</keyword>
<dbReference type="InterPro" id="IPR041500">
    <property type="entry name" value="RecC_C"/>
</dbReference>
<evidence type="ECO:0000256" key="10">
    <source>
        <dbReference type="HAMAP-Rule" id="MF_01486"/>
    </source>
</evidence>
<evidence type="ECO:0000313" key="13">
    <source>
        <dbReference type="Proteomes" id="UP001500822"/>
    </source>
</evidence>
<dbReference type="PANTHER" id="PTHR30591">
    <property type="entry name" value="RECBCD ENZYME SUBUNIT RECC"/>
    <property type="match status" value="1"/>
</dbReference>
<dbReference type="EMBL" id="BAABIE010000008">
    <property type="protein sequence ID" value="GAA4749737.1"/>
    <property type="molecule type" value="Genomic_DNA"/>
</dbReference>
<keyword evidence="3 10" id="KW-0227">DNA damage</keyword>
<evidence type="ECO:0000256" key="5">
    <source>
        <dbReference type="ARBA" id="ARBA00022806"/>
    </source>
</evidence>
<dbReference type="InterPro" id="IPR006697">
    <property type="entry name" value="RecC"/>
</dbReference>
<evidence type="ECO:0000256" key="4">
    <source>
        <dbReference type="ARBA" id="ARBA00022801"/>
    </source>
</evidence>
<dbReference type="PIRSF" id="PIRSF000980">
    <property type="entry name" value="RecC"/>
    <property type="match status" value="1"/>
</dbReference>
<proteinExistence type="inferred from homology"/>
<sequence>MLTVHRAERADVLADVLADRLSTPLTDPMRAEVITVPARGVERWLQQRLARRLGSGGHGDGIAANIDFPSPDELLRQVVAATADDADAAEAWYTHRLTWPVLQVLDENLADPRLFVLRNHLGQAPGEGRRLAAAATIARLFAGYGWQRPGMLAAWAAGGPSDGTGGELPEPLRWQPWFWREVRARIGQPHLAEQLDDVVQRLRVDPDLVELPSRLAFFGPTRIPEALRAVLAALATEREVSLFLPHPSPALWDRIAAAPAPVPRPRGAGTPVTPAHPLLAALSRDVRELQEVVTTLAAASSYHADPRRPELADAPATLLAAVQDGLRRDALAPRPGLSADDSLEVHACHGPERQVEVLRDRLLALLDAHPGLQPRDVLIMCPDVEAFAPLIQGAFGQSGREHPGFSLRVRLADRGLAETNEVLEVLSAILDLAAGRVRSGDLLDLLGQPALARRFAFTDDDLELLAGWVERAGIRWGIDNTQRSRFDMRGFPQGTASTGRDRVLLGVLAEESENEWLGVGLPLEGIESTKVDLAGRFAEFLDRLSRLLTEMDARHPAEVWAHLLIGAIDDLAEADREAQWQRAQAIGILTESLGAAQAQQIDLSLADLRDLMGDLLSARPTRSNFCTGELTVCTLTPMRSVPHRAVILLGMDTGSFPRNTAVDGDDILGLVPLVGERSARDEDRQVFLDAVTAAQEHLLVFYTGCDPVTGASVPPPVVVSELIETAEAVLDRDSGGSGIERRHTLHAFDARNFVSAPQRAPFSYDRKLLAGARALSALTASGEPGHPPVRLREAVLAPVDAAADIDLADLLAFFKAPTTRFVRERMGAFLPEHDESHPDQLDVALDGLAAWKIGDRFLRGVLAGDSLPALSGAELRRGSLPPFELGRLALNPIEAKAQAIGQLALSHRVDEHGDTVDVLYPLPDGRRLYGTVGDVFGDQLVEVNYSSLKADHRLAAWIRLLAIAVGSGRRVREAVVVGAGRGTHAEMRRLSLPEDPAALLTALIAIRDAGLRAPLWLPPTAAEAAARGYGSGRPTNALRSLHGLRPWEFENDYNGYVLYDDPTRTPTADELIALAAAAPFRDLATVLPEVAPADDDESGAKTNLVRMAVAVFGPVLGKEARR</sequence>
<dbReference type="SUPFAM" id="SSF52540">
    <property type="entry name" value="P-loop containing nucleoside triphosphate hydrolases"/>
    <property type="match status" value="2"/>
</dbReference>
<comment type="subunit">
    <text evidence="10">Heterotrimer of RecB, RecC and RecD. All subunits contribute to DNA-binding.</text>
</comment>
<evidence type="ECO:0000259" key="11">
    <source>
        <dbReference type="Pfam" id="PF17946"/>
    </source>
</evidence>
<accession>A0ABP8Z8K7</accession>
<name>A0ABP8Z8K7_9ACTN</name>
<protein>
    <recommendedName>
        <fullName evidence="10">RecBCD enzyme subunit RecC</fullName>
    </recommendedName>
    <alternativeName>
        <fullName evidence="10">Exonuclease V subunit RecC</fullName>
        <shortName evidence="10">ExoV subunit RecC</shortName>
    </alternativeName>
    <alternativeName>
        <fullName evidence="10">Helicase/nuclease RecBCD subunit RecC</fullName>
    </alternativeName>
</protein>
<keyword evidence="4 10" id="KW-0378">Hydrolase</keyword>
<feature type="domain" description="RecC C-terminal" evidence="11">
    <location>
        <begin position="803"/>
        <end position="1027"/>
    </location>
</feature>
<evidence type="ECO:0000256" key="2">
    <source>
        <dbReference type="ARBA" id="ARBA00022741"/>
    </source>
</evidence>
<dbReference type="Gene3D" id="3.40.50.10930">
    <property type="match status" value="1"/>
</dbReference>
<dbReference type="Pfam" id="PF17946">
    <property type="entry name" value="RecC_C"/>
    <property type="match status" value="1"/>
</dbReference>
<evidence type="ECO:0000256" key="1">
    <source>
        <dbReference type="ARBA" id="ARBA00022722"/>
    </source>
</evidence>
<evidence type="ECO:0000256" key="8">
    <source>
        <dbReference type="ARBA" id="ARBA00023125"/>
    </source>
</evidence>
<comment type="similarity">
    <text evidence="10">Belongs to the RecC family.</text>
</comment>
<dbReference type="Proteomes" id="UP001500822">
    <property type="component" value="Unassembled WGS sequence"/>
</dbReference>
<keyword evidence="6 10" id="KW-0269">Exonuclease</keyword>
<keyword evidence="7 10" id="KW-0067">ATP-binding</keyword>
<keyword evidence="5 10" id="KW-0347">Helicase</keyword>
<reference evidence="13" key="1">
    <citation type="journal article" date="2019" name="Int. J. Syst. Evol. Microbiol.">
        <title>The Global Catalogue of Microorganisms (GCM) 10K type strain sequencing project: providing services to taxonomists for standard genome sequencing and annotation.</title>
        <authorList>
            <consortium name="The Broad Institute Genomics Platform"/>
            <consortium name="The Broad Institute Genome Sequencing Center for Infectious Disease"/>
            <person name="Wu L."/>
            <person name="Ma J."/>
        </authorList>
    </citation>
    <scope>NUCLEOTIDE SEQUENCE [LARGE SCALE GENOMIC DNA]</scope>
    <source>
        <strain evidence="13">JCM 18077</strain>
    </source>
</reference>
<evidence type="ECO:0000256" key="6">
    <source>
        <dbReference type="ARBA" id="ARBA00022839"/>
    </source>
</evidence>
<dbReference type="Pfam" id="PF04257">
    <property type="entry name" value="Exonuc_V_gamma"/>
    <property type="match status" value="1"/>
</dbReference>